<proteinExistence type="predicted"/>
<dbReference type="Gene3D" id="1.10.357.10">
    <property type="entry name" value="Tetracycline Repressor, domain 2"/>
    <property type="match status" value="1"/>
</dbReference>
<keyword evidence="6" id="KW-1185">Reference proteome</keyword>
<dbReference type="RefSeq" id="WP_208265879.1">
    <property type="nucleotide sequence ID" value="NZ_BAAAGM010000026.1"/>
</dbReference>
<organism evidence="5 6">
    <name type="scientific">Actinomadura nitritigenes</name>
    <dbReference type="NCBI Taxonomy" id="134602"/>
    <lineage>
        <taxon>Bacteria</taxon>
        <taxon>Bacillati</taxon>
        <taxon>Actinomycetota</taxon>
        <taxon>Actinomycetes</taxon>
        <taxon>Streptosporangiales</taxon>
        <taxon>Thermomonosporaceae</taxon>
        <taxon>Actinomadura</taxon>
    </lineage>
</organism>
<protein>
    <submittedName>
        <fullName evidence="5">TetR/AcrR family transcriptional regulator</fullName>
    </submittedName>
</protein>
<keyword evidence="1 2" id="KW-0238">DNA-binding</keyword>
<feature type="region of interest" description="Disordered" evidence="3">
    <location>
        <begin position="204"/>
        <end position="225"/>
    </location>
</feature>
<dbReference type="EMBL" id="JAGEOK010000005">
    <property type="protein sequence ID" value="MBO2437540.1"/>
    <property type="molecule type" value="Genomic_DNA"/>
</dbReference>
<evidence type="ECO:0000256" key="2">
    <source>
        <dbReference type="PROSITE-ProRule" id="PRU00335"/>
    </source>
</evidence>
<dbReference type="SUPFAM" id="SSF48498">
    <property type="entry name" value="Tetracyclin repressor-like, C-terminal domain"/>
    <property type="match status" value="1"/>
</dbReference>
<name>A0ABS3QUQ1_9ACTN</name>
<feature type="DNA-binding region" description="H-T-H motif" evidence="2">
    <location>
        <begin position="40"/>
        <end position="59"/>
    </location>
</feature>
<dbReference type="PROSITE" id="PS50977">
    <property type="entry name" value="HTH_TETR_2"/>
    <property type="match status" value="1"/>
</dbReference>
<evidence type="ECO:0000256" key="1">
    <source>
        <dbReference type="ARBA" id="ARBA00023125"/>
    </source>
</evidence>
<feature type="domain" description="HTH tetR-type" evidence="4">
    <location>
        <begin position="16"/>
        <end position="77"/>
    </location>
</feature>
<dbReference type="InterPro" id="IPR001647">
    <property type="entry name" value="HTH_TetR"/>
</dbReference>
<dbReference type="InterPro" id="IPR050109">
    <property type="entry name" value="HTH-type_TetR-like_transc_reg"/>
</dbReference>
<evidence type="ECO:0000313" key="5">
    <source>
        <dbReference type="EMBL" id="MBO2437540.1"/>
    </source>
</evidence>
<gene>
    <name evidence="5" type="ORF">J4557_08420</name>
</gene>
<evidence type="ECO:0000259" key="4">
    <source>
        <dbReference type="PROSITE" id="PS50977"/>
    </source>
</evidence>
<evidence type="ECO:0000313" key="6">
    <source>
        <dbReference type="Proteomes" id="UP000666915"/>
    </source>
</evidence>
<sequence>MASTTQPRSKVRERREDVRRRVLRTTAEMMADGTPYTELPVQRIAERARVARSTFYLHFPDKSRLLIALADEAVEALFGEAVIWWGADHADGVDGVAHAMRQMIAAYREHRRVLHALGEVAGYDPDVAEFWRDRMRRFTEVVQARLDAELRAGTVDPEMDVRTTAQVLIWTVERTISAHCHHDEGTGDERIARTLARTIWLTVYGLPPGPPPERPGSDRSGSGGT</sequence>
<dbReference type="SUPFAM" id="SSF46689">
    <property type="entry name" value="Homeodomain-like"/>
    <property type="match status" value="1"/>
</dbReference>
<dbReference type="Pfam" id="PF21313">
    <property type="entry name" value="EthR_C"/>
    <property type="match status" value="1"/>
</dbReference>
<dbReference type="InterPro" id="IPR036271">
    <property type="entry name" value="Tet_transcr_reg_TetR-rel_C_sf"/>
</dbReference>
<accession>A0ABS3QUQ1</accession>
<reference evidence="5 6" key="1">
    <citation type="submission" date="2021-03" db="EMBL/GenBank/DDBJ databases">
        <authorList>
            <person name="Kanchanasin P."/>
            <person name="Saeng-In P."/>
            <person name="Phongsopitanun W."/>
            <person name="Yuki M."/>
            <person name="Kudo T."/>
            <person name="Ohkuma M."/>
            <person name="Tanasupawat S."/>
        </authorList>
    </citation>
    <scope>NUCLEOTIDE SEQUENCE [LARGE SCALE GENOMIC DNA]</scope>
    <source>
        <strain evidence="5 6">L46</strain>
    </source>
</reference>
<dbReference type="PANTHER" id="PTHR30055">
    <property type="entry name" value="HTH-TYPE TRANSCRIPTIONAL REGULATOR RUTR"/>
    <property type="match status" value="1"/>
</dbReference>
<dbReference type="InterPro" id="IPR049397">
    <property type="entry name" value="EthR_C"/>
</dbReference>
<comment type="caution">
    <text evidence="5">The sequence shown here is derived from an EMBL/GenBank/DDBJ whole genome shotgun (WGS) entry which is preliminary data.</text>
</comment>
<dbReference type="Pfam" id="PF00440">
    <property type="entry name" value="TetR_N"/>
    <property type="match status" value="1"/>
</dbReference>
<dbReference type="PANTHER" id="PTHR30055:SF184">
    <property type="entry name" value="HTH-TYPE TRANSCRIPTIONAL REGULATOR ETHR"/>
    <property type="match status" value="1"/>
</dbReference>
<evidence type="ECO:0000256" key="3">
    <source>
        <dbReference type="SAM" id="MobiDB-lite"/>
    </source>
</evidence>
<dbReference type="InterPro" id="IPR009057">
    <property type="entry name" value="Homeodomain-like_sf"/>
</dbReference>
<dbReference type="Gene3D" id="1.10.10.60">
    <property type="entry name" value="Homeodomain-like"/>
    <property type="match status" value="1"/>
</dbReference>
<dbReference type="Proteomes" id="UP000666915">
    <property type="component" value="Unassembled WGS sequence"/>
</dbReference>